<keyword evidence="1" id="KW-0472">Membrane</keyword>
<keyword evidence="1" id="KW-1133">Transmembrane helix</keyword>
<dbReference type="Pfam" id="PF12836">
    <property type="entry name" value="HHH_3"/>
    <property type="match status" value="1"/>
</dbReference>
<organism evidence="3 4">
    <name type="scientific">Sporolactobacillus inulinus</name>
    <dbReference type="NCBI Taxonomy" id="2078"/>
    <lineage>
        <taxon>Bacteria</taxon>
        <taxon>Bacillati</taxon>
        <taxon>Bacillota</taxon>
        <taxon>Bacilli</taxon>
        <taxon>Bacillales</taxon>
        <taxon>Sporolactobacillaceae</taxon>
        <taxon>Sporolactobacillus</taxon>
    </lineage>
</organism>
<dbReference type="Gene3D" id="3.10.560.10">
    <property type="entry name" value="Outer membrane lipoprotein wza domain like"/>
    <property type="match status" value="1"/>
</dbReference>
<sequence>MTYLIRKGVTYEVQGKTRSKLAAICITVLLLAGTVWYFAHQHNVQNKAEMRQAEALFANADQEKKKNDAPAEDAASETLVVDIKGAVKKPGIYQIAASERVIDGIERAGGFTNKADRDKINLAQKVSDEMVIYVPEKGAQALAPSAQESDAGGLESQPAQSKVNINSADEQEMQKLPGVGPAKAKAIIQYRTEHGSFKSMDDLAAVSGIGEKSLEQMKPFMALY</sequence>
<keyword evidence="3" id="KW-0675">Receptor</keyword>
<gene>
    <name evidence="3" type="ORF">NBRC111894_1885</name>
</gene>
<dbReference type="InterPro" id="IPR010994">
    <property type="entry name" value="RuvA_2-like"/>
</dbReference>
<feature type="domain" description="Helix-hairpin-helix DNA-binding motif class 1" evidence="2">
    <location>
        <begin position="201"/>
        <end position="220"/>
    </location>
</feature>
<evidence type="ECO:0000313" key="4">
    <source>
        <dbReference type="Proteomes" id="UP000319716"/>
    </source>
</evidence>
<dbReference type="GO" id="GO:0015628">
    <property type="term" value="P:protein secretion by the type II secretion system"/>
    <property type="evidence" value="ECO:0007669"/>
    <property type="project" value="TreeGrafter"/>
</dbReference>
<dbReference type="Proteomes" id="UP000319716">
    <property type="component" value="Unassembled WGS sequence"/>
</dbReference>
<dbReference type="SUPFAM" id="SSF47781">
    <property type="entry name" value="RuvA domain 2-like"/>
    <property type="match status" value="1"/>
</dbReference>
<dbReference type="InterPro" id="IPR051675">
    <property type="entry name" value="Endo/Exo/Phosphatase_dom_1"/>
</dbReference>
<feature type="domain" description="Helix-hairpin-helix DNA-binding motif class 1" evidence="2">
    <location>
        <begin position="171"/>
        <end position="190"/>
    </location>
</feature>
<keyword evidence="1" id="KW-0812">Transmembrane</keyword>
<dbReference type="NCBIfam" id="TIGR00426">
    <property type="entry name" value="competence protein ComEA helix-hairpin-helix repeat region"/>
    <property type="match status" value="1"/>
</dbReference>
<accession>A0A4Y1ZBM7</accession>
<reference evidence="3 4" key="1">
    <citation type="submission" date="2017-11" db="EMBL/GenBank/DDBJ databases">
        <title>Draft Genome Sequence of Sporolactobacillus inulinus NBRC 111894 Isolated from Koso, a Japanese Sugar-Vegetable Fermented Beverage.</title>
        <authorList>
            <person name="Chiou T.Y."/>
            <person name="Oshima K."/>
            <person name="Suda W."/>
            <person name="Hattori M."/>
            <person name="Takahashi T."/>
        </authorList>
    </citation>
    <scope>NUCLEOTIDE SEQUENCE [LARGE SCALE GENOMIC DNA]</scope>
    <source>
        <strain evidence="3 4">NBRC111894</strain>
    </source>
</reference>
<dbReference type="GO" id="GO:0003677">
    <property type="term" value="F:DNA binding"/>
    <property type="evidence" value="ECO:0007669"/>
    <property type="project" value="InterPro"/>
</dbReference>
<dbReference type="InterPro" id="IPR004509">
    <property type="entry name" value="Competence_ComEA_HhH"/>
</dbReference>
<dbReference type="PANTHER" id="PTHR21180">
    <property type="entry name" value="ENDONUCLEASE/EXONUCLEASE/PHOSPHATASE FAMILY DOMAIN-CONTAINING PROTEIN 1"/>
    <property type="match status" value="1"/>
</dbReference>
<dbReference type="PANTHER" id="PTHR21180:SF32">
    <property type="entry name" value="ENDONUCLEASE_EXONUCLEASE_PHOSPHATASE FAMILY DOMAIN-CONTAINING PROTEIN 1"/>
    <property type="match status" value="1"/>
</dbReference>
<evidence type="ECO:0000259" key="2">
    <source>
        <dbReference type="SMART" id="SM00278"/>
    </source>
</evidence>
<dbReference type="Pfam" id="PF10531">
    <property type="entry name" value="SLBB"/>
    <property type="match status" value="1"/>
</dbReference>
<protein>
    <submittedName>
        <fullName evidence="3">Late competence protein ComEA, DNA receptor</fullName>
    </submittedName>
</protein>
<dbReference type="GO" id="GO:0006281">
    <property type="term" value="P:DNA repair"/>
    <property type="evidence" value="ECO:0007669"/>
    <property type="project" value="InterPro"/>
</dbReference>
<dbReference type="SMART" id="SM00278">
    <property type="entry name" value="HhH1"/>
    <property type="match status" value="2"/>
</dbReference>
<dbReference type="GO" id="GO:0015627">
    <property type="term" value="C:type II protein secretion system complex"/>
    <property type="evidence" value="ECO:0007669"/>
    <property type="project" value="TreeGrafter"/>
</dbReference>
<dbReference type="EMBL" id="BEXB01000013">
    <property type="protein sequence ID" value="GAY76331.1"/>
    <property type="molecule type" value="Genomic_DNA"/>
</dbReference>
<dbReference type="Gene3D" id="1.10.150.280">
    <property type="entry name" value="AF1531-like domain"/>
    <property type="match status" value="1"/>
</dbReference>
<dbReference type="InterPro" id="IPR003583">
    <property type="entry name" value="Hlx-hairpin-Hlx_DNA-bd_motif"/>
</dbReference>
<name>A0A4Y1ZBM7_9BACL</name>
<evidence type="ECO:0000313" key="3">
    <source>
        <dbReference type="EMBL" id="GAY76331.1"/>
    </source>
</evidence>
<dbReference type="AlphaFoldDB" id="A0A4Y1ZBM7"/>
<feature type="transmembrane region" description="Helical" evidence="1">
    <location>
        <begin position="21"/>
        <end position="39"/>
    </location>
</feature>
<comment type="caution">
    <text evidence="3">The sequence shown here is derived from an EMBL/GenBank/DDBJ whole genome shotgun (WGS) entry which is preliminary data.</text>
</comment>
<dbReference type="InterPro" id="IPR019554">
    <property type="entry name" value="Soluble_ligand-bd"/>
</dbReference>
<proteinExistence type="predicted"/>
<evidence type="ECO:0000256" key="1">
    <source>
        <dbReference type="SAM" id="Phobius"/>
    </source>
</evidence>